<dbReference type="PANTHER" id="PTHR45348">
    <property type="entry name" value="HYPOTHETICAL OXIDOREDUCTASE (EUROFUNG)"/>
    <property type="match status" value="1"/>
</dbReference>
<dbReference type="Proteomes" id="UP001161017">
    <property type="component" value="Unassembled WGS sequence"/>
</dbReference>
<dbReference type="InterPro" id="IPR020843">
    <property type="entry name" value="ER"/>
</dbReference>
<dbReference type="SUPFAM" id="SSF50129">
    <property type="entry name" value="GroES-like"/>
    <property type="match status" value="1"/>
</dbReference>
<comment type="similarity">
    <text evidence="1">Belongs to the zinc-containing alcohol dehydrogenase family.</text>
</comment>
<dbReference type="InterPro" id="IPR011032">
    <property type="entry name" value="GroES-like_sf"/>
</dbReference>
<protein>
    <recommendedName>
        <fullName evidence="3">Enoyl reductase (ER) domain-containing protein</fullName>
    </recommendedName>
</protein>
<reference evidence="4" key="1">
    <citation type="journal article" date="2023" name="Genome Biol. Evol.">
        <title>First Whole Genome Sequence and Flow Cytometry Genome Size Data for the Lichen-Forming Fungus Ramalina farinacea (Ascomycota).</title>
        <authorList>
            <person name="Llewellyn T."/>
            <person name="Mian S."/>
            <person name="Hill R."/>
            <person name="Leitch I.J."/>
            <person name="Gaya E."/>
        </authorList>
    </citation>
    <scope>NUCLEOTIDE SEQUENCE</scope>
    <source>
        <strain evidence="4">LIQ254RAFAR</strain>
    </source>
</reference>
<dbReference type="GO" id="GO:0016651">
    <property type="term" value="F:oxidoreductase activity, acting on NAD(P)H"/>
    <property type="evidence" value="ECO:0007669"/>
    <property type="project" value="InterPro"/>
</dbReference>
<dbReference type="InterPro" id="IPR013154">
    <property type="entry name" value="ADH-like_N"/>
</dbReference>
<dbReference type="Gene3D" id="3.90.180.10">
    <property type="entry name" value="Medium-chain alcohol dehydrogenases, catalytic domain"/>
    <property type="match status" value="1"/>
</dbReference>
<dbReference type="AlphaFoldDB" id="A0AA43QUA5"/>
<evidence type="ECO:0000313" key="4">
    <source>
        <dbReference type="EMBL" id="MDI1492715.1"/>
    </source>
</evidence>
<dbReference type="SMART" id="SM00829">
    <property type="entry name" value="PKS_ER"/>
    <property type="match status" value="1"/>
</dbReference>
<dbReference type="InterPro" id="IPR036291">
    <property type="entry name" value="NAD(P)-bd_dom_sf"/>
</dbReference>
<proteinExistence type="inferred from homology"/>
<dbReference type="Pfam" id="PF08240">
    <property type="entry name" value="ADH_N"/>
    <property type="match status" value="1"/>
</dbReference>
<evidence type="ECO:0000256" key="2">
    <source>
        <dbReference type="ARBA" id="ARBA00023002"/>
    </source>
</evidence>
<evidence type="ECO:0000313" key="5">
    <source>
        <dbReference type="Proteomes" id="UP001161017"/>
    </source>
</evidence>
<accession>A0AA43QUA5</accession>
<comment type="caution">
    <text evidence="4">The sequence shown here is derived from an EMBL/GenBank/DDBJ whole genome shotgun (WGS) entry which is preliminary data.</text>
</comment>
<evidence type="ECO:0000259" key="3">
    <source>
        <dbReference type="SMART" id="SM00829"/>
    </source>
</evidence>
<dbReference type="Pfam" id="PF00107">
    <property type="entry name" value="ADH_zinc_N"/>
    <property type="match status" value="1"/>
</dbReference>
<keyword evidence="5" id="KW-1185">Reference proteome</keyword>
<dbReference type="InterPro" id="IPR013149">
    <property type="entry name" value="ADH-like_C"/>
</dbReference>
<organism evidence="4 5">
    <name type="scientific">Ramalina farinacea</name>
    <dbReference type="NCBI Taxonomy" id="258253"/>
    <lineage>
        <taxon>Eukaryota</taxon>
        <taxon>Fungi</taxon>
        <taxon>Dikarya</taxon>
        <taxon>Ascomycota</taxon>
        <taxon>Pezizomycotina</taxon>
        <taxon>Lecanoromycetes</taxon>
        <taxon>OSLEUM clade</taxon>
        <taxon>Lecanoromycetidae</taxon>
        <taxon>Lecanorales</taxon>
        <taxon>Lecanorineae</taxon>
        <taxon>Ramalinaceae</taxon>
        <taxon>Ramalina</taxon>
    </lineage>
</organism>
<sequence length="335" mass="35350">MPQNQAAWIKAQGTSLVVEDAPYNAPGPQEVLIKNHAVAINPVDWKMQDHNIFNDKYPHIFGCDVAGVVEEVGSEVKAFTRGDRVIGNAVCLSKGVKYAAFQLYVLCPANVTCKLPDHVSFEQGCVLPLAVNTSSLGLFVPDHLGLPMPSVSPSTSDQAVLVYGGSTSVGATCIQLAKAAGARVYATASKSNHEYCRALGADEVFDYRDSDWVHKAAAAMKDKAVVGAYDSISTDDTAKATQKVLVSSGSKGLVLMVSPPPEGVQGRFVFGANLTSNEDLAKAIWADFLGQALKKGSLVPKPDPVVAGHGLGEIQKGMDLQKNGVSARKVVVTIA</sequence>
<dbReference type="PANTHER" id="PTHR45348:SF2">
    <property type="entry name" value="ZINC-TYPE ALCOHOL DEHYDROGENASE-LIKE PROTEIN C2E1P3.01"/>
    <property type="match status" value="1"/>
</dbReference>
<dbReference type="InterPro" id="IPR047122">
    <property type="entry name" value="Trans-enoyl_RdTase-like"/>
</dbReference>
<dbReference type="CDD" id="cd08249">
    <property type="entry name" value="enoyl_reductase_like"/>
    <property type="match status" value="1"/>
</dbReference>
<dbReference type="SUPFAM" id="SSF51735">
    <property type="entry name" value="NAD(P)-binding Rossmann-fold domains"/>
    <property type="match status" value="1"/>
</dbReference>
<dbReference type="Gene3D" id="3.40.50.720">
    <property type="entry name" value="NAD(P)-binding Rossmann-like Domain"/>
    <property type="match status" value="1"/>
</dbReference>
<feature type="domain" description="Enoyl reductase (ER)" evidence="3">
    <location>
        <begin position="13"/>
        <end position="332"/>
    </location>
</feature>
<evidence type="ECO:0000256" key="1">
    <source>
        <dbReference type="ARBA" id="ARBA00008072"/>
    </source>
</evidence>
<name>A0AA43QUA5_9LECA</name>
<keyword evidence="2" id="KW-0560">Oxidoreductase</keyword>
<gene>
    <name evidence="4" type="ORF">OHK93_004497</name>
</gene>
<dbReference type="EMBL" id="JAPUFD010000020">
    <property type="protein sequence ID" value="MDI1492715.1"/>
    <property type="molecule type" value="Genomic_DNA"/>
</dbReference>